<dbReference type="Proteomes" id="UP000466586">
    <property type="component" value="Unassembled WGS sequence"/>
</dbReference>
<dbReference type="RefSeq" id="WP_160843177.1">
    <property type="nucleotide sequence ID" value="NZ_WVHT01000001.1"/>
</dbReference>
<keyword evidence="3" id="KW-0378">Hydrolase</keyword>
<dbReference type="PANTHER" id="PTHR43087">
    <property type="entry name" value="LYSINE/ARGININE/ORNITHINE TRANSPORT SYSTEM KINASE"/>
    <property type="match status" value="1"/>
</dbReference>
<dbReference type="InterPro" id="IPR003593">
    <property type="entry name" value="AAA+_ATPase"/>
</dbReference>
<gene>
    <name evidence="7" type="primary">meaB</name>
    <name evidence="7" type="ORF">GS399_03475</name>
</gene>
<keyword evidence="8" id="KW-1185">Reference proteome</keyword>
<sequence>MADQSLIDRLTSGDFKAVARCLTMVENELGDYIEILKKLPNKYPPVLGITGPPGAGKSTLINSLVSELARDNKRVAILAVDPTSAFSKGSLLGDRIRMNKQFNNPGVYIRSVATRGYLGGISEKTFEMADVLKAANFDYVIIETAGVGQSEIEIAALADITVLVLVPEAGDDIQNIKSGIIEIADLFVVNKADRPDASLFANNLKKEVLKPVYLTEAISGKGVVELINEITHHKPGENDKKLLLLENRIFNIIGNLAVKSLDKKKLRQELAEAFFSKEFNVYKFSERWIRSS</sequence>
<keyword evidence="5" id="KW-0143">Chaperone</keyword>
<evidence type="ECO:0000256" key="5">
    <source>
        <dbReference type="ARBA" id="ARBA00023186"/>
    </source>
</evidence>
<evidence type="ECO:0000256" key="4">
    <source>
        <dbReference type="ARBA" id="ARBA00023134"/>
    </source>
</evidence>
<keyword evidence="4" id="KW-0342">GTP-binding</keyword>
<evidence type="ECO:0000256" key="3">
    <source>
        <dbReference type="ARBA" id="ARBA00022801"/>
    </source>
</evidence>
<evidence type="ECO:0000313" key="7">
    <source>
        <dbReference type="EMBL" id="MXV50019.1"/>
    </source>
</evidence>
<evidence type="ECO:0000256" key="1">
    <source>
        <dbReference type="ARBA" id="ARBA00009625"/>
    </source>
</evidence>
<dbReference type="InterPro" id="IPR027417">
    <property type="entry name" value="P-loop_NTPase"/>
</dbReference>
<dbReference type="Pfam" id="PF03308">
    <property type="entry name" value="MeaB"/>
    <property type="match status" value="1"/>
</dbReference>
<comment type="similarity">
    <text evidence="1">Belongs to the SIMIBI class G3E GTPase family. ArgK/MeaB subfamily.</text>
</comment>
<accession>A0A7K1Y7B3</accession>
<comment type="caution">
    <text evidence="7">The sequence shown here is derived from an EMBL/GenBank/DDBJ whole genome shotgun (WGS) entry which is preliminary data.</text>
</comment>
<reference evidence="7 8" key="1">
    <citation type="submission" date="2019-11" db="EMBL/GenBank/DDBJ databases">
        <title>Pedobacter sp. HMF7647 Genome sequencing and assembly.</title>
        <authorList>
            <person name="Kang H."/>
            <person name="Kim H."/>
            <person name="Joh K."/>
        </authorList>
    </citation>
    <scope>NUCLEOTIDE SEQUENCE [LARGE SCALE GENOMIC DNA]</scope>
    <source>
        <strain evidence="7 8">HMF7647</strain>
    </source>
</reference>
<dbReference type="InterPro" id="IPR005129">
    <property type="entry name" value="GTPase_ArgK"/>
</dbReference>
<evidence type="ECO:0000259" key="6">
    <source>
        <dbReference type="SMART" id="SM00382"/>
    </source>
</evidence>
<feature type="domain" description="AAA+ ATPase" evidence="6">
    <location>
        <begin position="43"/>
        <end position="187"/>
    </location>
</feature>
<dbReference type="EMBL" id="WVHT01000001">
    <property type="protein sequence ID" value="MXV50019.1"/>
    <property type="molecule type" value="Genomic_DNA"/>
</dbReference>
<name>A0A7K1Y7B3_9SPHI</name>
<dbReference type="GO" id="GO:0005525">
    <property type="term" value="F:GTP binding"/>
    <property type="evidence" value="ECO:0007669"/>
    <property type="project" value="UniProtKB-KW"/>
</dbReference>
<dbReference type="AlphaFoldDB" id="A0A7K1Y7B3"/>
<dbReference type="GO" id="GO:0003924">
    <property type="term" value="F:GTPase activity"/>
    <property type="evidence" value="ECO:0007669"/>
    <property type="project" value="InterPro"/>
</dbReference>
<keyword evidence="2" id="KW-0547">Nucleotide-binding</keyword>
<dbReference type="PANTHER" id="PTHR43087:SF1">
    <property type="entry name" value="LAO_AO TRANSPORT SYSTEM ATPASE"/>
    <property type="match status" value="1"/>
</dbReference>
<proteinExistence type="inferred from homology"/>
<dbReference type="Gene3D" id="3.40.50.300">
    <property type="entry name" value="P-loop containing nucleotide triphosphate hydrolases"/>
    <property type="match status" value="1"/>
</dbReference>
<evidence type="ECO:0000256" key="2">
    <source>
        <dbReference type="ARBA" id="ARBA00022741"/>
    </source>
</evidence>
<dbReference type="NCBIfam" id="TIGR00750">
    <property type="entry name" value="lao"/>
    <property type="match status" value="1"/>
</dbReference>
<dbReference type="SUPFAM" id="SSF52540">
    <property type="entry name" value="P-loop containing nucleoside triphosphate hydrolases"/>
    <property type="match status" value="1"/>
</dbReference>
<protein>
    <submittedName>
        <fullName evidence="7">Methylmalonyl Co-A mutase-associated GTPase MeaB</fullName>
    </submittedName>
</protein>
<dbReference type="InterPro" id="IPR052040">
    <property type="entry name" value="GTPase/Isobutyryl-CoA_mutase"/>
</dbReference>
<organism evidence="7 8">
    <name type="scientific">Hufsiella arboris</name>
    <dbReference type="NCBI Taxonomy" id="2695275"/>
    <lineage>
        <taxon>Bacteria</taxon>
        <taxon>Pseudomonadati</taxon>
        <taxon>Bacteroidota</taxon>
        <taxon>Sphingobacteriia</taxon>
        <taxon>Sphingobacteriales</taxon>
        <taxon>Sphingobacteriaceae</taxon>
        <taxon>Hufsiella</taxon>
    </lineage>
</organism>
<dbReference type="SMART" id="SM00382">
    <property type="entry name" value="AAA"/>
    <property type="match status" value="1"/>
</dbReference>
<evidence type="ECO:0000313" key="8">
    <source>
        <dbReference type="Proteomes" id="UP000466586"/>
    </source>
</evidence>